<feature type="signal peptide" evidence="3">
    <location>
        <begin position="1"/>
        <end position="17"/>
    </location>
</feature>
<name>A0A6G0WEU4_9STRA</name>
<evidence type="ECO:0000256" key="3">
    <source>
        <dbReference type="SAM" id="SignalP"/>
    </source>
</evidence>
<dbReference type="Pfam" id="PF14295">
    <property type="entry name" value="PAN_4"/>
    <property type="match status" value="4"/>
</dbReference>
<feature type="chain" id="PRO_5026120636" description="Apple domain-containing protein" evidence="3">
    <location>
        <begin position="18"/>
        <end position="795"/>
    </location>
</feature>
<reference evidence="5 6" key="1">
    <citation type="submission" date="2019-07" db="EMBL/GenBank/DDBJ databases">
        <title>Genomics analysis of Aphanomyces spp. identifies a new class of oomycete effector associated with host adaptation.</title>
        <authorList>
            <person name="Gaulin E."/>
        </authorList>
    </citation>
    <scope>NUCLEOTIDE SEQUENCE [LARGE SCALE GENOMIC DNA]</scope>
    <source>
        <strain evidence="5 6">ATCC 201684</strain>
    </source>
</reference>
<dbReference type="InterPro" id="IPR003609">
    <property type="entry name" value="Pan_app"/>
</dbReference>
<keyword evidence="6" id="KW-1185">Reference proteome</keyword>
<dbReference type="Proteomes" id="UP000481153">
    <property type="component" value="Unassembled WGS sequence"/>
</dbReference>
<sequence length="795" mass="86117">MRFVWPSILAVATSVYGACNTIQAETDFQGNDLDMVAANSAGECCAPCQENPLCTGFSFTGGVCYLKFGQLTRVAKAGVSTGTVQPSQCLPWEENVDYYGDDLAKDTSITTPGECCDLCAANPACKLYVVSIYGCTLKTAGSDRRPDQDPSWNVKAAFVRSSQDASQCGTVESNVDYPGNDIQRYPDVTDPDQCCSLCTQNANCKLFVSSIFGCSLKSAGGSPSSNLDPAWNVRAAFKESSQSNGQCGTVESNVDYPGNDIQRYPDVTDADECCALCSRNSACKLFVSSIFGCSLKSAGQNPVKNQDPSWNVRAAYVNATFSSPSSPSNLEDDSYSPDVRVTAVKFTTMGGSQWIPDATESTKDDLQALVKALNISLSTHKHGVKPETIITKSSDGSMVLPFTSVDSVGECAALIKSHDQTFFTYLDDSGICLGHSFTTTDGSFALTAKGTTIEIGDSPADNFIIDTPSASNVNDCITQCQLATNCVTSKFTDKCYLYAPAQASSNDVVAGWVTSDFDANPVANLPTFSNPTKVAFYIVAHEDDHELFMSNNYHVSISDPKTKVVFVYTTAGDDSSGDAWRQARELGTLAATKAWVDHVGKFKSDPTSDTVSVNGHDVARVTIGNCVHYFLRMPEYGADGSSGFMALVNNQKPIAPMDDPTNVYENRDDFKASLAEIIGNEADGISDIEMNAQDPEGEQPDHDMHLATGTLVSDIMSENSQWNICVPQKYFYDYQTWFDDINVTPTVEKLQRYAWLRLSEAIHAMDETAIFWSEHSINLGRTYIRRTVNEDAGSC</sequence>
<evidence type="ECO:0000313" key="6">
    <source>
        <dbReference type="Proteomes" id="UP000481153"/>
    </source>
</evidence>
<dbReference type="PANTHER" id="PTHR33946">
    <property type="match status" value="1"/>
</dbReference>
<dbReference type="SMART" id="SM00223">
    <property type="entry name" value="APPLE"/>
    <property type="match status" value="3"/>
</dbReference>
<accession>A0A6G0WEU4</accession>
<feature type="domain" description="Apple" evidence="4">
    <location>
        <begin position="19"/>
        <end position="89"/>
    </location>
</feature>
<dbReference type="VEuPathDB" id="FungiDB:AeMF1_001670"/>
<evidence type="ECO:0000256" key="1">
    <source>
        <dbReference type="ARBA" id="ARBA00022737"/>
    </source>
</evidence>
<keyword evidence="2" id="KW-1015">Disulfide bond</keyword>
<proteinExistence type="predicted"/>
<dbReference type="EMBL" id="VJMJ01000230">
    <property type="protein sequence ID" value="KAF0725918.1"/>
    <property type="molecule type" value="Genomic_DNA"/>
</dbReference>
<gene>
    <name evidence="5" type="ORF">Ae201684_015688</name>
</gene>
<organism evidence="5 6">
    <name type="scientific">Aphanomyces euteiches</name>
    <dbReference type="NCBI Taxonomy" id="100861"/>
    <lineage>
        <taxon>Eukaryota</taxon>
        <taxon>Sar</taxon>
        <taxon>Stramenopiles</taxon>
        <taxon>Oomycota</taxon>
        <taxon>Saprolegniomycetes</taxon>
        <taxon>Saprolegniales</taxon>
        <taxon>Verrucalvaceae</taxon>
        <taxon>Aphanomyces</taxon>
    </lineage>
</organism>
<dbReference type="InterPro" id="IPR000177">
    <property type="entry name" value="Apple"/>
</dbReference>
<dbReference type="CDD" id="cd01100">
    <property type="entry name" value="APPLE_Factor_XI_like"/>
    <property type="match status" value="1"/>
</dbReference>
<keyword evidence="1" id="KW-0677">Repeat</keyword>
<comment type="caution">
    <text evidence="5">The sequence shown here is derived from an EMBL/GenBank/DDBJ whole genome shotgun (WGS) entry which is preliminary data.</text>
</comment>
<dbReference type="SUPFAM" id="SSF57414">
    <property type="entry name" value="Hairpin loop containing domain-like"/>
    <property type="match status" value="3"/>
</dbReference>
<protein>
    <recommendedName>
        <fullName evidence="4">Apple domain-containing protein</fullName>
    </recommendedName>
</protein>
<dbReference type="Gene3D" id="3.50.4.10">
    <property type="entry name" value="Hepatocyte Growth Factor"/>
    <property type="match status" value="4"/>
</dbReference>
<evidence type="ECO:0000256" key="2">
    <source>
        <dbReference type="ARBA" id="ARBA00023157"/>
    </source>
</evidence>
<dbReference type="PANTHER" id="PTHR33946:SF4">
    <property type="entry name" value="COAGULATION FACTOR XI"/>
    <property type="match status" value="1"/>
</dbReference>
<dbReference type="PROSITE" id="PS50948">
    <property type="entry name" value="PAN"/>
    <property type="match status" value="1"/>
</dbReference>
<dbReference type="GO" id="GO:0006508">
    <property type="term" value="P:proteolysis"/>
    <property type="evidence" value="ECO:0007669"/>
    <property type="project" value="InterPro"/>
</dbReference>
<evidence type="ECO:0000313" key="5">
    <source>
        <dbReference type="EMBL" id="KAF0725918.1"/>
    </source>
</evidence>
<dbReference type="GO" id="GO:0005576">
    <property type="term" value="C:extracellular region"/>
    <property type="evidence" value="ECO:0007669"/>
    <property type="project" value="InterPro"/>
</dbReference>
<evidence type="ECO:0000259" key="4">
    <source>
        <dbReference type="PROSITE" id="PS50948"/>
    </source>
</evidence>
<dbReference type="AlphaFoldDB" id="A0A6G0WEU4"/>
<keyword evidence="3" id="KW-0732">Signal</keyword>